<proteinExistence type="predicted"/>
<gene>
    <name evidence="2" type="ORF">OVA965_LOCUS23888</name>
    <name evidence="3" type="ORF">TMI583_LOCUS24607</name>
</gene>
<reference evidence="2" key="1">
    <citation type="submission" date="2021-02" db="EMBL/GenBank/DDBJ databases">
        <authorList>
            <person name="Nowell W R."/>
        </authorList>
    </citation>
    <scope>NUCLEOTIDE SEQUENCE</scope>
</reference>
<dbReference type="PROSITE" id="PS51996">
    <property type="entry name" value="TR_MART"/>
    <property type="match status" value="1"/>
</dbReference>
<dbReference type="EMBL" id="CAJNOK010014158">
    <property type="protein sequence ID" value="CAF1198919.1"/>
    <property type="molecule type" value="Genomic_DNA"/>
</dbReference>
<dbReference type="Gene3D" id="3.90.176.10">
    <property type="entry name" value="Toxin ADP-ribosyltransferase, Chain A, domain 1"/>
    <property type="match status" value="1"/>
</dbReference>
<comment type="caution">
    <text evidence="2">The sequence shown here is derived from an EMBL/GenBank/DDBJ whole genome shotgun (WGS) entry which is preliminary data.</text>
</comment>
<feature type="non-terminal residue" evidence="2">
    <location>
        <position position="353"/>
    </location>
</feature>
<dbReference type="SUPFAM" id="SSF56399">
    <property type="entry name" value="ADP-ribosylation"/>
    <property type="match status" value="1"/>
</dbReference>
<dbReference type="Proteomes" id="UP000682733">
    <property type="component" value="Unassembled WGS sequence"/>
</dbReference>
<organism evidence="2 4">
    <name type="scientific">Didymodactylos carnosus</name>
    <dbReference type="NCBI Taxonomy" id="1234261"/>
    <lineage>
        <taxon>Eukaryota</taxon>
        <taxon>Metazoa</taxon>
        <taxon>Spiralia</taxon>
        <taxon>Gnathifera</taxon>
        <taxon>Rotifera</taxon>
        <taxon>Eurotatoria</taxon>
        <taxon>Bdelloidea</taxon>
        <taxon>Philodinida</taxon>
        <taxon>Philodinidae</taxon>
        <taxon>Didymodactylos</taxon>
    </lineage>
</organism>
<dbReference type="AlphaFoldDB" id="A0A8S2EDS8"/>
<dbReference type="EMBL" id="CAJOBA010035689">
    <property type="protein sequence ID" value="CAF4009022.1"/>
    <property type="molecule type" value="Genomic_DNA"/>
</dbReference>
<protein>
    <recommendedName>
        <fullName evidence="1">ADP ribosyltransferase domain-containing protein</fullName>
    </recommendedName>
</protein>
<dbReference type="Proteomes" id="UP000677228">
    <property type="component" value="Unassembled WGS sequence"/>
</dbReference>
<name>A0A8S2EDS8_9BILA</name>
<sequence>MKAFLVADSIFGQQIISLIHDIPQVDAIWILCRNKSQHEEWTRKWLKIKGVYTEIKPICKALQLAAKQCNNDSIAMSFISVDEVVSSENLNQLEPSFMYTQIFKEIFLEMKYDAQAIKTLAGYWRELYNGNMNQLNIINEFKRNYRPERSIWWYTRECFTYEILNRALRNLEGDTIINMGFFIHDLHRQIEQLHKEQVSSYCGKSFVVYRGQTLLTVAYEKLRKTRGGLVSFNNFLSTSKSREVSLVFAESTLGKTDTVGILFQITIDPSVTSTPFADIQSVSYFEIEEEILFSMHAVFRIGEITRIDDDNPLYQVALKLTADDDEQLRTLTERIQKEIAGPTGWERMGKLLL</sequence>
<evidence type="ECO:0000313" key="3">
    <source>
        <dbReference type="EMBL" id="CAF4009022.1"/>
    </source>
</evidence>
<feature type="domain" description="ADP ribosyltransferase" evidence="1">
    <location>
        <begin position="151"/>
        <end position="311"/>
    </location>
</feature>
<dbReference type="GO" id="GO:0005576">
    <property type="term" value="C:extracellular region"/>
    <property type="evidence" value="ECO:0007669"/>
    <property type="project" value="InterPro"/>
</dbReference>
<evidence type="ECO:0000313" key="4">
    <source>
        <dbReference type="Proteomes" id="UP000677228"/>
    </source>
</evidence>
<dbReference type="InterPro" id="IPR003540">
    <property type="entry name" value="ADP-ribosyltransferase"/>
</dbReference>
<accession>A0A8S2EDS8</accession>
<evidence type="ECO:0000259" key="1">
    <source>
        <dbReference type="Pfam" id="PF03496"/>
    </source>
</evidence>
<dbReference type="Pfam" id="PF03496">
    <property type="entry name" value="ADPrib_exo_Tox"/>
    <property type="match status" value="1"/>
</dbReference>
<evidence type="ECO:0000313" key="2">
    <source>
        <dbReference type="EMBL" id="CAF1198919.1"/>
    </source>
</evidence>